<dbReference type="EMBL" id="CAEZXB010000004">
    <property type="protein sequence ID" value="CAB4669582.1"/>
    <property type="molecule type" value="Genomic_DNA"/>
</dbReference>
<evidence type="ECO:0000313" key="2">
    <source>
        <dbReference type="EMBL" id="CAB4843006.1"/>
    </source>
</evidence>
<proteinExistence type="predicted"/>
<evidence type="ECO:0000313" key="3">
    <source>
        <dbReference type="EMBL" id="CAB5070813.1"/>
    </source>
</evidence>
<evidence type="ECO:0000313" key="1">
    <source>
        <dbReference type="EMBL" id="CAB4669582.1"/>
    </source>
</evidence>
<dbReference type="EMBL" id="CAFBAA010000016">
    <property type="protein sequence ID" value="CAB4843006.1"/>
    <property type="molecule type" value="Genomic_DNA"/>
</dbReference>
<protein>
    <submittedName>
        <fullName evidence="1">Unannotated protein</fullName>
    </submittedName>
</protein>
<accession>A0A6J6M6S8</accession>
<dbReference type="EMBL" id="CAFBRC010000002">
    <property type="protein sequence ID" value="CAB5070813.1"/>
    <property type="molecule type" value="Genomic_DNA"/>
</dbReference>
<reference evidence="1" key="1">
    <citation type="submission" date="2020-05" db="EMBL/GenBank/DDBJ databases">
        <authorList>
            <person name="Chiriac C."/>
            <person name="Salcher M."/>
            <person name="Ghai R."/>
            <person name="Kavagutti S V."/>
        </authorList>
    </citation>
    <scope>NUCLEOTIDE SEQUENCE</scope>
</reference>
<sequence>MIRVPSLTAPVITAEPLLVAMADPLAVATGVPARTASAVTILAVAAAVIVVAEVDTTTSKYVEVTPVTKPLVTLFAAVANPVTVTESPTER</sequence>
<organism evidence="1">
    <name type="scientific">freshwater metagenome</name>
    <dbReference type="NCBI Taxonomy" id="449393"/>
    <lineage>
        <taxon>unclassified sequences</taxon>
        <taxon>metagenomes</taxon>
        <taxon>ecological metagenomes</taxon>
    </lineage>
</organism>
<gene>
    <name evidence="1" type="ORF">UFOPK2342_00347</name>
    <name evidence="2" type="ORF">UFOPK3266_00773</name>
    <name evidence="3" type="ORF">UFOPK4367_00033</name>
</gene>
<dbReference type="AlphaFoldDB" id="A0A6J6M6S8"/>
<name>A0A6J6M6S8_9ZZZZ</name>